<keyword evidence="2" id="KW-1185">Reference proteome</keyword>
<protein>
    <submittedName>
        <fullName evidence="1">Uncharacterized protein</fullName>
    </submittedName>
</protein>
<reference evidence="1 2" key="1">
    <citation type="submission" date="2024-04" db="EMBL/GenBank/DDBJ databases">
        <title>Defined microbial consortia suppress multidrug-resistant proinflammatory Enterobacteriaceae via ecological control.</title>
        <authorList>
            <person name="Furuichi M."/>
            <person name="Kawaguchi T."/>
            <person name="Pust M."/>
            <person name="Yasuma K."/>
            <person name="Plichta D."/>
            <person name="Hasegawa N."/>
            <person name="Ohya T."/>
            <person name="Bhattarai S."/>
            <person name="Sasajima S."/>
            <person name="Aoto Y."/>
            <person name="Tuganbaev T."/>
            <person name="Yaginuma M."/>
            <person name="Ueda M."/>
            <person name="Okahashi N."/>
            <person name="Amafuji K."/>
            <person name="Kiridooshi Y."/>
            <person name="Sugita K."/>
            <person name="Strazar M."/>
            <person name="Skelly A."/>
            <person name="Suda W."/>
            <person name="Hattori M."/>
            <person name="Nakamoto N."/>
            <person name="Caballero S."/>
            <person name="Norman J."/>
            <person name="Olle B."/>
            <person name="Tanoue T."/>
            <person name="Arita M."/>
            <person name="Bucci V."/>
            <person name="Atarashi K."/>
            <person name="Xavier R."/>
            <person name="Honda K."/>
        </authorList>
    </citation>
    <scope>NUCLEOTIDE SEQUENCE [LARGE SCALE GENOMIC DNA]</scope>
    <source>
        <strain evidence="2">k04-0078-D8-1</strain>
    </source>
</reference>
<sequence>MDIAAEMVFGAQQIKAPVHKLHRVGGILYYAGAEEEAFYIVSFIKFHGEAADFVRGEGGAYLIVGAAVQTVFAVIDALIG</sequence>
<evidence type="ECO:0000313" key="2">
    <source>
        <dbReference type="Proteomes" id="UP001600943"/>
    </source>
</evidence>
<name>A0ABQ0BAU0_9FIRM</name>
<evidence type="ECO:0000313" key="1">
    <source>
        <dbReference type="EMBL" id="GAA6408567.1"/>
    </source>
</evidence>
<gene>
    <name evidence="1" type="ORF">K040078D81_26840</name>
</gene>
<proteinExistence type="predicted"/>
<accession>A0ABQ0BAU0</accession>
<comment type="caution">
    <text evidence="1">The sequence shown here is derived from an EMBL/GenBank/DDBJ whole genome shotgun (WGS) entry which is preliminary data.</text>
</comment>
<dbReference type="Proteomes" id="UP001600943">
    <property type="component" value="Unassembled WGS sequence"/>
</dbReference>
<dbReference type="EMBL" id="BAABYW010000001">
    <property type="protein sequence ID" value="GAA6408567.1"/>
    <property type="molecule type" value="Genomic_DNA"/>
</dbReference>
<organism evidence="1 2">
    <name type="scientific">Blautia hominis</name>
    <dbReference type="NCBI Taxonomy" id="2025493"/>
    <lineage>
        <taxon>Bacteria</taxon>
        <taxon>Bacillati</taxon>
        <taxon>Bacillota</taxon>
        <taxon>Clostridia</taxon>
        <taxon>Lachnospirales</taxon>
        <taxon>Lachnospiraceae</taxon>
        <taxon>Blautia</taxon>
    </lineage>
</organism>